<accession>A0AAV4R1G3</accession>
<reference evidence="1 2" key="1">
    <citation type="submission" date="2021-06" db="EMBL/GenBank/DDBJ databases">
        <title>Caerostris extrusa draft genome.</title>
        <authorList>
            <person name="Kono N."/>
            <person name="Arakawa K."/>
        </authorList>
    </citation>
    <scope>NUCLEOTIDE SEQUENCE [LARGE SCALE GENOMIC DNA]</scope>
</reference>
<dbReference type="EMBL" id="BPLR01007159">
    <property type="protein sequence ID" value="GIY14894.1"/>
    <property type="molecule type" value="Genomic_DNA"/>
</dbReference>
<evidence type="ECO:0000313" key="2">
    <source>
        <dbReference type="Proteomes" id="UP001054945"/>
    </source>
</evidence>
<sequence>MSYSSPRGLSWYSSGWQYSPTPVNDESSARRCCVGPMFTTLPGGLFPSIVPLAVLSRTRKRRILCSLKYFLYACKNGRPNLS</sequence>
<proteinExistence type="predicted"/>
<protein>
    <submittedName>
        <fullName evidence="1">Uncharacterized protein</fullName>
    </submittedName>
</protein>
<organism evidence="1 2">
    <name type="scientific">Caerostris extrusa</name>
    <name type="common">Bark spider</name>
    <name type="synonym">Caerostris bankana</name>
    <dbReference type="NCBI Taxonomy" id="172846"/>
    <lineage>
        <taxon>Eukaryota</taxon>
        <taxon>Metazoa</taxon>
        <taxon>Ecdysozoa</taxon>
        <taxon>Arthropoda</taxon>
        <taxon>Chelicerata</taxon>
        <taxon>Arachnida</taxon>
        <taxon>Araneae</taxon>
        <taxon>Araneomorphae</taxon>
        <taxon>Entelegynae</taxon>
        <taxon>Araneoidea</taxon>
        <taxon>Araneidae</taxon>
        <taxon>Caerostris</taxon>
    </lineage>
</organism>
<gene>
    <name evidence="1" type="ORF">CEXT_801951</name>
</gene>
<keyword evidence="2" id="KW-1185">Reference proteome</keyword>
<dbReference type="AlphaFoldDB" id="A0AAV4R1G3"/>
<evidence type="ECO:0000313" key="1">
    <source>
        <dbReference type="EMBL" id="GIY14894.1"/>
    </source>
</evidence>
<comment type="caution">
    <text evidence="1">The sequence shown here is derived from an EMBL/GenBank/DDBJ whole genome shotgun (WGS) entry which is preliminary data.</text>
</comment>
<name>A0AAV4R1G3_CAEEX</name>
<dbReference type="Proteomes" id="UP001054945">
    <property type="component" value="Unassembled WGS sequence"/>
</dbReference>